<evidence type="ECO:0000256" key="1">
    <source>
        <dbReference type="ARBA" id="ARBA00022801"/>
    </source>
</evidence>
<dbReference type="Gene3D" id="3.40.710.10">
    <property type="entry name" value="DD-peptidase/beta-lactamase superfamily"/>
    <property type="match status" value="1"/>
</dbReference>
<evidence type="ECO:0000313" key="3">
    <source>
        <dbReference type="EMBL" id="MFD2615994.1"/>
    </source>
</evidence>
<comment type="caution">
    <text evidence="3">The sequence shown here is derived from an EMBL/GenBank/DDBJ whole genome shotgun (WGS) entry which is preliminary data.</text>
</comment>
<dbReference type="EMBL" id="JBHUMR010000006">
    <property type="protein sequence ID" value="MFD2615994.1"/>
    <property type="molecule type" value="Genomic_DNA"/>
</dbReference>
<keyword evidence="4" id="KW-1185">Reference proteome</keyword>
<dbReference type="InterPro" id="IPR001466">
    <property type="entry name" value="Beta-lactam-related"/>
</dbReference>
<dbReference type="PANTHER" id="PTHR43283">
    <property type="entry name" value="BETA-LACTAMASE-RELATED"/>
    <property type="match status" value="1"/>
</dbReference>
<dbReference type="InterPro" id="IPR050789">
    <property type="entry name" value="Diverse_Enzym_Activities"/>
</dbReference>
<dbReference type="GO" id="GO:0016787">
    <property type="term" value="F:hydrolase activity"/>
    <property type="evidence" value="ECO:0007669"/>
    <property type="project" value="UniProtKB-KW"/>
</dbReference>
<protein>
    <submittedName>
        <fullName evidence="3">Serine hydrolase domain-containing protein</fullName>
        <ecNumber evidence="3">3.-.-.-</ecNumber>
    </submittedName>
</protein>
<feature type="domain" description="Beta-lactamase-related" evidence="2">
    <location>
        <begin position="21"/>
        <end position="326"/>
    </location>
</feature>
<evidence type="ECO:0000259" key="2">
    <source>
        <dbReference type="Pfam" id="PF00144"/>
    </source>
</evidence>
<keyword evidence="1 3" id="KW-0378">Hydrolase</keyword>
<dbReference type="Proteomes" id="UP001597458">
    <property type="component" value="Unassembled WGS sequence"/>
</dbReference>
<dbReference type="EC" id="3.-.-.-" evidence="3"/>
<dbReference type="InterPro" id="IPR012338">
    <property type="entry name" value="Beta-lactam/transpept-like"/>
</dbReference>
<sequence length="352" mass="40309">MINNDDLTKKIDAFLLSMINTRQIPGAVYSVFTKDETIVENALGLAHKDKKIEMNLDTLFDLASLTKVCATLPSLLLLVEKGLINFDDPLTHFFPNSINRNLTIKNLLTHTSGYIASVAFYNKSWNKDQILKYLLEVPIESNKNVIYSDLNFILLGFLIEKISQQSLDVFSKRNIYQRLEMYQTSFNPKVDINKIAPTEWLRDKKDYQWGKVHDENAFNLNGVSGHAGLFSNLKDLKIYARMLLNEGTTRSGKRFLSSEILKSSRNNYTRNLNANRGLGWQLIDDNMPTGNFLSKSSYGHTGFTGTSMLIDPNRKIGIILLTNRVHICRQINMNRIRKNFYDIVLAELNKEI</sequence>
<dbReference type="SUPFAM" id="SSF56601">
    <property type="entry name" value="beta-lactamase/transpeptidase-like"/>
    <property type="match status" value="1"/>
</dbReference>
<accession>A0ABW5PMV5</accession>
<reference evidence="4" key="1">
    <citation type="journal article" date="2019" name="Int. J. Syst. Evol. Microbiol.">
        <title>The Global Catalogue of Microorganisms (GCM) 10K type strain sequencing project: providing services to taxonomists for standard genome sequencing and annotation.</title>
        <authorList>
            <consortium name="The Broad Institute Genomics Platform"/>
            <consortium name="The Broad Institute Genome Sequencing Center for Infectious Disease"/>
            <person name="Wu L."/>
            <person name="Ma J."/>
        </authorList>
    </citation>
    <scope>NUCLEOTIDE SEQUENCE [LARGE SCALE GENOMIC DNA]</scope>
    <source>
        <strain evidence="4">TISTR 2241</strain>
    </source>
</reference>
<proteinExistence type="predicted"/>
<organism evidence="3 4">
    <name type="scientific">Terrilactibacillus laevilacticus</name>
    <dbReference type="NCBI Taxonomy" id="1380157"/>
    <lineage>
        <taxon>Bacteria</taxon>
        <taxon>Bacillati</taxon>
        <taxon>Bacillota</taxon>
        <taxon>Bacilli</taxon>
        <taxon>Bacillales</taxon>
        <taxon>Bacillaceae</taxon>
        <taxon>Terrilactibacillus</taxon>
    </lineage>
</organism>
<evidence type="ECO:0000313" key="4">
    <source>
        <dbReference type="Proteomes" id="UP001597458"/>
    </source>
</evidence>
<dbReference type="Pfam" id="PF00144">
    <property type="entry name" value="Beta-lactamase"/>
    <property type="match status" value="1"/>
</dbReference>
<name>A0ABW5PMV5_9BACI</name>
<dbReference type="PANTHER" id="PTHR43283:SF11">
    <property type="entry name" value="BETA-LACTAMASE-RELATED DOMAIN-CONTAINING PROTEIN"/>
    <property type="match status" value="1"/>
</dbReference>
<gene>
    <name evidence="3" type="ORF">ACFSTF_01475</name>
</gene>
<dbReference type="RefSeq" id="WP_141190669.1">
    <property type="nucleotide sequence ID" value="NZ_JBHUMR010000006.1"/>
</dbReference>